<dbReference type="AlphaFoldDB" id="H1Y0S5"/>
<keyword evidence="1" id="KW-0812">Transmembrane</keyword>
<dbReference type="EMBL" id="CM001403">
    <property type="protein sequence ID" value="EHQ28815.1"/>
    <property type="molecule type" value="Genomic_DNA"/>
</dbReference>
<keyword evidence="1" id="KW-0472">Membrane</keyword>
<keyword evidence="1" id="KW-1133">Transmembrane helix</keyword>
<evidence type="ECO:0000313" key="2">
    <source>
        <dbReference type="EMBL" id="EHQ28815.1"/>
    </source>
</evidence>
<keyword evidence="3" id="KW-1185">Reference proteome</keyword>
<dbReference type="Proteomes" id="UP000002774">
    <property type="component" value="Chromosome"/>
</dbReference>
<feature type="transmembrane region" description="Helical" evidence="1">
    <location>
        <begin position="91"/>
        <end position="112"/>
    </location>
</feature>
<dbReference type="STRING" id="714943.Mucpa_4730"/>
<evidence type="ECO:0000313" key="3">
    <source>
        <dbReference type="Proteomes" id="UP000002774"/>
    </source>
</evidence>
<protein>
    <submittedName>
        <fullName evidence="2">Uncharacterized protein</fullName>
    </submittedName>
</protein>
<reference evidence="2" key="1">
    <citation type="submission" date="2011-09" db="EMBL/GenBank/DDBJ databases">
        <title>The permanent draft genome of Mucilaginibacter paludis DSM 18603.</title>
        <authorList>
            <consortium name="US DOE Joint Genome Institute (JGI-PGF)"/>
            <person name="Lucas S."/>
            <person name="Han J."/>
            <person name="Lapidus A."/>
            <person name="Bruce D."/>
            <person name="Goodwin L."/>
            <person name="Pitluck S."/>
            <person name="Peters L."/>
            <person name="Kyrpides N."/>
            <person name="Mavromatis K."/>
            <person name="Ivanova N."/>
            <person name="Mikhailova N."/>
            <person name="Held B."/>
            <person name="Detter J.C."/>
            <person name="Tapia R."/>
            <person name="Han C."/>
            <person name="Land M."/>
            <person name="Hauser L."/>
            <person name="Markowitz V."/>
            <person name="Cheng J.-F."/>
            <person name="Hugenholtz P."/>
            <person name="Woyke T."/>
            <person name="Wu D."/>
            <person name="Tindall B."/>
            <person name="Brambilla E."/>
            <person name="Klenk H.-P."/>
            <person name="Eisen J.A."/>
        </authorList>
    </citation>
    <scope>NUCLEOTIDE SEQUENCE [LARGE SCALE GENOMIC DNA]</scope>
    <source>
        <strain evidence="2">DSM 18603</strain>
    </source>
</reference>
<gene>
    <name evidence="2" type="ORF">Mucpa_4730</name>
</gene>
<dbReference type="eggNOG" id="ENOG502ZDS9">
    <property type="taxonomic scope" value="Bacteria"/>
</dbReference>
<name>H1Y0S5_9SPHI</name>
<feature type="transmembrane region" description="Helical" evidence="1">
    <location>
        <begin position="118"/>
        <end position="137"/>
    </location>
</feature>
<evidence type="ECO:0000256" key="1">
    <source>
        <dbReference type="SAM" id="Phobius"/>
    </source>
</evidence>
<sequence>MIYFKKVLLTQPDKDQVAKAIRKVSLKRNNPLDFTSSRMLAGTDKRFFGSEGKKSTNFTRIRYSIEDLLPKLIINFSKDPNHQFYKVRLSFISSVAFCFLSVMLLAVLALLYKNHDGIEVLAYMALFYSIFILLILLEIRLTDKAIQSVVNTSLQASTSI</sequence>
<organism evidence="2 3">
    <name type="scientific">Mucilaginibacter paludis DSM 18603</name>
    <dbReference type="NCBI Taxonomy" id="714943"/>
    <lineage>
        <taxon>Bacteria</taxon>
        <taxon>Pseudomonadati</taxon>
        <taxon>Bacteroidota</taxon>
        <taxon>Sphingobacteriia</taxon>
        <taxon>Sphingobacteriales</taxon>
        <taxon>Sphingobacteriaceae</taxon>
        <taxon>Mucilaginibacter</taxon>
    </lineage>
</organism>
<proteinExistence type="predicted"/>
<accession>H1Y0S5</accession>
<dbReference type="HOGENOM" id="CLU_1650245_0_0_10"/>